<feature type="transmembrane region" description="Helical" evidence="11">
    <location>
        <begin position="677"/>
        <end position="698"/>
    </location>
</feature>
<evidence type="ECO:0000256" key="1">
    <source>
        <dbReference type="ARBA" id="ARBA00004141"/>
    </source>
</evidence>
<feature type="transmembrane region" description="Helical" evidence="11">
    <location>
        <begin position="538"/>
        <end position="559"/>
    </location>
</feature>
<dbReference type="OrthoDB" id="2373987at2759"/>
<comment type="subcellular location">
    <subcellularLocation>
        <location evidence="1">Membrane</location>
        <topology evidence="1">Multi-pass membrane protein</topology>
    </subcellularLocation>
</comment>
<dbReference type="STRING" id="282301.A0A267F969"/>
<keyword evidence="8 11" id="KW-0472">Membrane</keyword>
<dbReference type="PRINTS" id="PR01097">
    <property type="entry name" value="TRNSRECEPTRP"/>
</dbReference>
<dbReference type="NCBIfam" id="TIGR00870">
    <property type="entry name" value="trp"/>
    <property type="match status" value="1"/>
</dbReference>
<dbReference type="InterPro" id="IPR013555">
    <property type="entry name" value="TRP_dom"/>
</dbReference>
<evidence type="ECO:0000313" key="13">
    <source>
        <dbReference type="EMBL" id="PAA70298.1"/>
    </source>
</evidence>
<feature type="domain" description="Transient receptor ion channel" evidence="12">
    <location>
        <begin position="218"/>
        <end position="280"/>
    </location>
</feature>
<dbReference type="Pfam" id="PF08344">
    <property type="entry name" value="TRP_2"/>
    <property type="match status" value="1"/>
</dbReference>
<dbReference type="SMART" id="SM00248">
    <property type="entry name" value="ANK"/>
    <property type="match status" value="2"/>
</dbReference>
<keyword evidence="2" id="KW-0813">Transport</keyword>
<evidence type="ECO:0000256" key="10">
    <source>
        <dbReference type="SAM" id="MobiDB-lite"/>
    </source>
</evidence>
<dbReference type="GO" id="GO:0051480">
    <property type="term" value="P:regulation of cytosolic calcium ion concentration"/>
    <property type="evidence" value="ECO:0007669"/>
    <property type="project" value="TreeGrafter"/>
</dbReference>
<evidence type="ECO:0000256" key="3">
    <source>
        <dbReference type="ARBA" id="ARBA00022692"/>
    </source>
</evidence>
<evidence type="ECO:0000256" key="2">
    <source>
        <dbReference type="ARBA" id="ARBA00022448"/>
    </source>
</evidence>
<evidence type="ECO:0000256" key="7">
    <source>
        <dbReference type="ARBA" id="ARBA00023065"/>
    </source>
</evidence>
<evidence type="ECO:0000256" key="8">
    <source>
        <dbReference type="ARBA" id="ARBA00023136"/>
    </source>
</evidence>
<dbReference type="GO" id="GO:0070679">
    <property type="term" value="F:inositol 1,4,5 trisphosphate binding"/>
    <property type="evidence" value="ECO:0007669"/>
    <property type="project" value="TreeGrafter"/>
</dbReference>
<keyword evidence="7" id="KW-0406">Ion transport</keyword>
<evidence type="ECO:0000256" key="6">
    <source>
        <dbReference type="ARBA" id="ARBA00023043"/>
    </source>
</evidence>
<evidence type="ECO:0000256" key="5">
    <source>
        <dbReference type="ARBA" id="ARBA00022989"/>
    </source>
</evidence>
<keyword evidence="3 11" id="KW-0812">Transmembrane</keyword>
<feature type="transmembrane region" description="Helical" evidence="11">
    <location>
        <begin position="377"/>
        <end position="401"/>
    </location>
</feature>
<gene>
    <name evidence="13" type="ORF">BOX15_Mlig013797g1</name>
</gene>
<accession>A0A267F969</accession>
<dbReference type="InterPro" id="IPR002153">
    <property type="entry name" value="TRPC_channel"/>
</dbReference>
<dbReference type="PANTHER" id="PTHR10117:SF54">
    <property type="entry name" value="TRANSIENT RECEPTOR POTENTIAL-GAMMA PROTEIN"/>
    <property type="match status" value="1"/>
</dbReference>
<feature type="transmembrane region" description="Helical" evidence="11">
    <location>
        <begin position="497"/>
        <end position="517"/>
    </location>
</feature>
<dbReference type="GO" id="GO:0034703">
    <property type="term" value="C:cation channel complex"/>
    <property type="evidence" value="ECO:0007669"/>
    <property type="project" value="TreeGrafter"/>
</dbReference>
<dbReference type="GO" id="GO:0015279">
    <property type="term" value="F:store-operated calcium channel activity"/>
    <property type="evidence" value="ECO:0007669"/>
    <property type="project" value="TreeGrafter"/>
</dbReference>
<dbReference type="GO" id="GO:0005886">
    <property type="term" value="C:plasma membrane"/>
    <property type="evidence" value="ECO:0007669"/>
    <property type="project" value="TreeGrafter"/>
</dbReference>
<keyword evidence="14" id="KW-1185">Reference proteome</keyword>
<feature type="compositionally biased region" description="Low complexity" evidence="10">
    <location>
        <begin position="956"/>
        <end position="978"/>
    </location>
</feature>
<dbReference type="Gene3D" id="1.25.40.20">
    <property type="entry name" value="Ankyrin repeat-containing domain"/>
    <property type="match status" value="1"/>
</dbReference>
<dbReference type="SMART" id="SM01420">
    <property type="entry name" value="TRP_2"/>
    <property type="match status" value="1"/>
</dbReference>
<sequence>MSSPGSIDAERGRQLYQMMEDLGIDQCSGGGSGGGGGGGGVGCGLDGLGSCGGGGMGGGSGLLQKDVDLNSNERRYLLSVEMGDMTSVRQYVENAETLSVNVNCVDSLGRSAVLIAIEFEHIELLEMLLSFGFLELGDALLHAIQEENVVAVEMLLHAQAEKQQKKPQAPGPMGAVPSSSFTPDITPIILAAHIDNYEILKILLDRGDRVPKPHELRCACDECVLAQKEDSLRHSKSRINAYKALASPSLICLSSKDPILTAFELSWEMKRLGRLENEFKSEYEQLAAKCQEYASALLEQTRSSAELAIVLNQDIGQSGHKVNEKALEETDEERMTLSRLKLAIKYKQKKFVAHPHCQQLLAALWYDGLPGFRRKHLILQMGMIATFAGIFPALAFMYLLAPHSEMGQKMRKPFIKFICHSASYLLFLGFLVLAAIRVEDLLFDTMELKMKERGAGPSAVELIIVTYVMGFVWQEIKQLWNEGAKAYVTDMWNLLDFATNALYIATITLRGVAWYRVRQDGNLANIHRQYWDAYDPTLISECLFATANIFSMLKLVYIFTVNPHLGPLQISLGRMLSDILKFLFVVVLVLSSFACGFNQLYWFYAYERNKYCKDVKLGFGITGSDLEKYQYCVTRGRTFSNLFEITQTLYWSTYGLIDLSNTDLEYEHSFTEFVGKLMYGVFSAITFVVLLNMLIAMMNCSYESIATQADTEWKFARSKLWISYFEEGGTLPVPFNIIPSPKSFLYIATWTKERLCSCSKQHQRSKWQSIRKVVKRVNEREARYQTVMRDLVKRYLMVRQRLDERQGVTEDDLNEIKGDISAFRFELLEILRTNGMKTPAYTQHRATKLRRRGSKRSMQSRRLGKFDAISEESGAGAFSSCGSAGSLALDQQQQQGGGGFTCNAFGSPGEQRAPIRSFSQPGGFEDCATRPELTLNPSQLRTGEQQQEGGGGGSPTALSKKSTAAAAAGGGVVTKKVSFGGEESVDEDGAVFPDEDKSPRKRNRTLPTPPPKSTTSTTSSIERRSDLV</sequence>
<keyword evidence="6" id="KW-0040">ANK repeat</keyword>
<protein>
    <recommendedName>
        <fullName evidence="12">Transient receptor ion channel domain-containing protein</fullName>
    </recommendedName>
</protein>
<dbReference type="SUPFAM" id="SSF48403">
    <property type="entry name" value="Ankyrin repeat"/>
    <property type="match status" value="1"/>
</dbReference>
<name>A0A267F969_9PLAT</name>
<evidence type="ECO:0000256" key="9">
    <source>
        <dbReference type="ARBA" id="ARBA00023303"/>
    </source>
</evidence>
<dbReference type="Pfam" id="PF00520">
    <property type="entry name" value="Ion_trans"/>
    <property type="match status" value="1"/>
</dbReference>
<evidence type="ECO:0000256" key="4">
    <source>
        <dbReference type="ARBA" id="ARBA00022737"/>
    </source>
</evidence>
<dbReference type="InterPro" id="IPR036770">
    <property type="entry name" value="Ankyrin_rpt-contain_sf"/>
</dbReference>
<dbReference type="Proteomes" id="UP000215902">
    <property type="component" value="Unassembled WGS sequence"/>
</dbReference>
<comment type="caution">
    <text evidence="13">The sequence shown here is derived from an EMBL/GenBank/DDBJ whole genome shotgun (WGS) entry which is preliminary data.</text>
</comment>
<reference evidence="13 14" key="1">
    <citation type="submission" date="2017-06" db="EMBL/GenBank/DDBJ databases">
        <title>A platform for efficient transgenesis in Macrostomum lignano, a flatworm model organism for stem cell research.</title>
        <authorList>
            <person name="Berezikov E."/>
        </authorList>
    </citation>
    <scope>NUCLEOTIDE SEQUENCE [LARGE SCALE GENOMIC DNA]</scope>
    <source>
        <strain evidence="13">DV1</strain>
        <tissue evidence="13">Whole organism</tissue>
    </source>
</reference>
<evidence type="ECO:0000256" key="11">
    <source>
        <dbReference type="SAM" id="Phobius"/>
    </source>
</evidence>
<dbReference type="InterPro" id="IPR002110">
    <property type="entry name" value="Ankyrin_rpt"/>
</dbReference>
<proteinExistence type="predicted"/>
<organism evidence="13 14">
    <name type="scientific">Macrostomum lignano</name>
    <dbReference type="NCBI Taxonomy" id="282301"/>
    <lineage>
        <taxon>Eukaryota</taxon>
        <taxon>Metazoa</taxon>
        <taxon>Spiralia</taxon>
        <taxon>Lophotrochozoa</taxon>
        <taxon>Platyhelminthes</taxon>
        <taxon>Rhabditophora</taxon>
        <taxon>Macrostomorpha</taxon>
        <taxon>Macrostomida</taxon>
        <taxon>Macrostomidae</taxon>
        <taxon>Macrostomum</taxon>
    </lineage>
</organism>
<dbReference type="InterPro" id="IPR005821">
    <property type="entry name" value="Ion_trans_dom"/>
</dbReference>
<keyword evidence="4" id="KW-0677">Repeat</keyword>
<evidence type="ECO:0000313" key="14">
    <source>
        <dbReference type="Proteomes" id="UP000215902"/>
    </source>
</evidence>
<keyword evidence="5 11" id="KW-1133">Transmembrane helix</keyword>
<feature type="region of interest" description="Disordered" evidence="10">
    <location>
        <begin position="890"/>
        <end position="1028"/>
    </location>
</feature>
<keyword evidence="9" id="KW-0407">Ion channel</keyword>
<dbReference type="PANTHER" id="PTHR10117">
    <property type="entry name" value="TRANSIENT RECEPTOR POTENTIAL CHANNEL"/>
    <property type="match status" value="1"/>
</dbReference>
<feature type="transmembrane region" description="Helical" evidence="11">
    <location>
        <begin position="413"/>
        <end position="436"/>
    </location>
</feature>
<feature type="transmembrane region" description="Helical" evidence="11">
    <location>
        <begin position="579"/>
        <end position="604"/>
    </location>
</feature>
<dbReference type="AlphaFoldDB" id="A0A267F969"/>
<dbReference type="EMBL" id="NIVC01001252">
    <property type="protein sequence ID" value="PAA70298.1"/>
    <property type="molecule type" value="Genomic_DNA"/>
</dbReference>
<evidence type="ECO:0000259" key="12">
    <source>
        <dbReference type="SMART" id="SM01420"/>
    </source>
</evidence>